<sequence>MAESHSQANQTTEPLAQKDGGEKHLKYLGFVQTLVIYIIVCLSAIYRYGRENAGRFKPSVQTAENTVKTVIGPIYEKFQHVPFELLKFLDIKARILFMVGEALVALNRHVPRLTKQVSSHVKYAGQNLPGVARDLAYEALKSTRKVTNALYIKYEPTAKELYKTYEPVAEKYAVSTWRSMNKLPLFPQVAQIVVPTTAFLFEKYNCTVCYTAERGYVVAQYLPLVPIEKIAKVFADGDQVSNRKKVS</sequence>
<dbReference type="AlphaFoldDB" id="A0AAD5GFT2"/>
<dbReference type="PANTHER" id="PTHR33732:SF3">
    <property type="entry name" value="OS07G0671800 PROTEIN"/>
    <property type="match status" value="1"/>
</dbReference>
<evidence type="ECO:0000256" key="1">
    <source>
        <dbReference type="ARBA" id="ARBA00009737"/>
    </source>
</evidence>
<name>A0AAD5GFT2_AMBAR</name>
<evidence type="ECO:0000313" key="4">
    <source>
        <dbReference type="Proteomes" id="UP001206925"/>
    </source>
</evidence>
<gene>
    <name evidence="3" type="ORF">M8C21_020152</name>
</gene>
<comment type="similarity">
    <text evidence="1">Belongs to the REF/SRPP family.</text>
</comment>
<dbReference type="EMBL" id="JAMZMK010008341">
    <property type="protein sequence ID" value="KAI7740832.1"/>
    <property type="molecule type" value="Genomic_DNA"/>
</dbReference>
<dbReference type="Proteomes" id="UP001206925">
    <property type="component" value="Unassembled WGS sequence"/>
</dbReference>
<evidence type="ECO:0008006" key="5">
    <source>
        <dbReference type="Google" id="ProtNLM"/>
    </source>
</evidence>
<evidence type="ECO:0000256" key="2">
    <source>
        <dbReference type="SAM" id="Phobius"/>
    </source>
</evidence>
<reference evidence="3" key="1">
    <citation type="submission" date="2022-06" db="EMBL/GenBank/DDBJ databases">
        <title>Uncovering the hologenomic basis of an extraordinary plant invasion.</title>
        <authorList>
            <person name="Bieker V.C."/>
            <person name="Martin M.D."/>
            <person name="Gilbert T."/>
            <person name="Hodgins K."/>
            <person name="Battlay P."/>
            <person name="Petersen B."/>
            <person name="Wilson J."/>
        </authorList>
    </citation>
    <scope>NUCLEOTIDE SEQUENCE</scope>
    <source>
        <strain evidence="3">AA19_3_7</strain>
        <tissue evidence="3">Leaf</tissue>
    </source>
</reference>
<proteinExistence type="inferred from homology"/>
<dbReference type="Pfam" id="PF05755">
    <property type="entry name" value="REF"/>
    <property type="match status" value="1"/>
</dbReference>
<protein>
    <recommendedName>
        <fullName evidence="5">Stress-related protein</fullName>
    </recommendedName>
</protein>
<keyword evidence="2" id="KW-0472">Membrane</keyword>
<keyword evidence="2" id="KW-0812">Transmembrane</keyword>
<keyword evidence="4" id="KW-1185">Reference proteome</keyword>
<feature type="transmembrane region" description="Helical" evidence="2">
    <location>
        <begin position="27"/>
        <end position="48"/>
    </location>
</feature>
<keyword evidence="2" id="KW-1133">Transmembrane helix</keyword>
<accession>A0AAD5GFT2</accession>
<dbReference type="PANTHER" id="PTHR33732">
    <property type="entry name" value="REF/SRPP-LIKE PROTEIN OS05G0151300/LOC_OS05G05940"/>
    <property type="match status" value="1"/>
</dbReference>
<organism evidence="3 4">
    <name type="scientific">Ambrosia artemisiifolia</name>
    <name type="common">Common ragweed</name>
    <dbReference type="NCBI Taxonomy" id="4212"/>
    <lineage>
        <taxon>Eukaryota</taxon>
        <taxon>Viridiplantae</taxon>
        <taxon>Streptophyta</taxon>
        <taxon>Embryophyta</taxon>
        <taxon>Tracheophyta</taxon>
        <taxon>Spermatophyta</taxon>
        <taxon>Magnoliopsida</taxon>
        <taxon>eudicotyledons</taxon>
        <taxon>Gunneridae</taxon>
        <taxon>Pentapetalae</taxon>
        <taxon>asterids</taxon>
        <taxon>campanulids</taxon>
        <taxon>Asterales</taxon>
        <taxon>Asteraceae</taxon>
        <taxon>Asteroideae</taxon>
        <taxon>Heliantheae alliance</taxon>
        <taxon>Heliantheae</taxon>
        <taxon>Ambrosia</taxon>
    </lineage>
</organism>
<evidence type="ECO:0000313" key="3">
    <source>
        <dbReference type="EMBL" id="KAI7740832.1"/>
    </source>
</evidence>
<dbReference type="InterPro" id="IPR008802">
    <property type="entry name" value="REF"/>
</dbReference>
<comment type="caution">
    <text evidence="3">The sequence shown here is derived from an EMBL/GenBank/DDBJ whole genome shotgun (WGS) entry which is preliminary data.</text>
</comment>